<evidence type="ECO:0000256" key="1">
    <source>
        <dbReference type="ARBA" id="ARBA00002416"/>
    </source>
</evidence>
<evidence type="ECO:0000313" key="9">
    <source>
        <dbReference type="EMBL" id="AIE52104.1"/>
    </source>
</evidence>
<accession>A0A088CKV1</accession>
<gene>
    <name evidence="9" type="primary">NS1</name>
</gene>
<feature type="domain" description="Influenza C non-structural protein NS1" evidence="7">
    <location>
        <begin position="69"/>
        <end position="210"/>
    </location>
</feature>
<reference evidence="9" key="1">
    <citation type="journal article" date="2014" name="Virus Genes">
        <title>Identification of a potential novel type of influenza virus in Bovine in China.</title>
        <authorList>
            <person name="Jiang W.M."/>
            <person name="Wang S.C."/>
            <person name="Peng C."/>
            <person name="Yu J.M."/>
            <person name="Zhuang Q.Y."/>
            <person name="Hou G.Y."/>
            <person name="Liu S."/>
            <person name="Li J.P."/>
            <person name="Chen J.M."/>
        </authorList>
    </citation>
    <scope>NUCLEOTIDE SEQUENCE</scope>
    <source>
        <strain evidence="9">D/bovine/Shandong/Y217/2014</strain>
    </source>
</reference>
<name>A0A088CKV1_9ORTO</name>
<evidence type="ECO:0000256" key="5">
    <source>
        <dbReference type="ARBA" id="ARBA00023200"/>
    </source>
</evidence>
<comment type="function">
    <text evidence="1">Suppresses the RNA silencing-based antiviral response in Drosophila cells.</text>
</comment>
<dbReference type="Pfam" id="PF03506">
    <property type="entry name" value="Flu_C_NS1"/>
    <property type="match status" value="1"/>
</dbReference>
<dbReference type="Pfam" id="PF03555">
    <property type="entry name" value="Flu_C_NS2"/>
    <property type="match status" value="1"/>
</dbReference>
<evidence type="ECO:0000259" key="7">
    <source>
        <dbReference type="Pfam" id="PF03506"/>
    </source>
</evidence>
<dbReference type="EMBL" id="KM015511">
    <property type="protein sequence ID" value="AIE52104.1"/>
    <property type="molecule type" value="Viral_cRNA"/>
</dbReference>
<feature type="domain" description="Influenza C non-structural protein NS2" evidence="8">
    <location>
        <begin position="7"/>
        <end position="61"/>
    </location>
</feature>
<evidence type="ECO:0000256" key="3">
    <source>
        <dbReference type="ARBA" id="ARBA00004192"/>
    </source>
</evidence>
<keyword evidence="5" id="KW-1035">Host cytoplasm</keyword>
<dbReference type="InterPro" id="IPR005188">
    <property type="entry name" value="Flu_C_NS2"/>
</dbReference>
<protein>
    <recommendedName>
        <fullName evidence="4">Non-structural protein 1</fullName>
    </recommendedName>
    <alternativeName>
        <fullName evidence="6">NS1C</fullName>
    </alternativeName>
</protein>
<evidence type="ECO:0000256" key="4">
    <source>
        <dbReference type="ARBA" id="ARBA00016002"/>
    </source>
</evidence>
<dbReference type="InterPro" id="IPR005187">
    <property type="entry name" value="Flu_C_NS1"/>
</dbReference>
<dbReference type="GO" id="GO:0030430">
    <property type="term" value="C:host cell cytoplasm"/>
    <property type="evidence" value="ECO:0007669"/>
    <property type="project" value="UniProtKB-SubCell"/>
</dbReference>
<evidence type="ECO:0000256" key="6">
    <source>
        <dbReference type="ARBA" id="ARBA00031663"/>
    </source>
</evidence>
<evidence type="ECO:0000259" key="8">
    <source>
        <dbReference type="Pfam" id="PF03555"/>
    </source>
</evidence>
<organism evidence="9">
    <name type="scientific">Influenza D virus</name>
    <name type="common">D/bovine/Shandong/Y217/2014</name>
    <dbReference type="NCBI Taxonomy" id="1510943"/>
    <lineage>
        <taxon>Viruses</taxon>
        <taxon>Riboviria</taxon>
        <taxon>Orthornavirae</taxon>
        <taxon>Negarnaviricota</taxon>
        <taxon>Polyploviricotina</taxon>
        <taxon>Insthoviricetes</taxon>
        <taxon>Articulavirales</taxon>
        <taxon>Orthomyxoviridae</taxon>
        <taxon>Deltainfluenzavirus</taxon>
        <taxon>Deltainfluenzavirus influenzae</taxon>
        <taxon>Influenza D virus</taxon>
    </lineage>
</organism>
<sequence>MSENKSVNTTNIKAAISELALGAASWMDSSGLMAFEKMRKSAENSLRVEQVYEPRTWEDAVAEGREILGFTTITALRKPEETLAVELGKNIIYPLGGNPFYLSPCTIDTLYEPKLIRQGEVFGVKYRNCNCFVKTAELLVTDMGEIVVLFCRNTEKPAYCLKNFRRGDDPEKSVRKILRIWRSGLVVAVDAESRDEIRRYKSGCETDPFWRREGATTGEVQELLGVIDKIEVQAGGSDGELFD</sequence>
<evidence type="ECO:0000256" key="2">
    <source>
        <dbReference type="ARBA" id="ARBA00004147"/>
    </source>
</evidence>
<dbReference type="GO" id="GO:0042025">
    <property type="term" value="C:host cell nucleus"/>
    <property type="evidence" value="ECO:0007669"/>
    <property type="project" value="UniProtKB-SubCell"/>
</dbReference>
<proteinExistence type="predicted"/>
<comment type="subcellular location">
    <subcellularLocation>
        <location evidence="3">Host cytoplasm</location>
    </subcellularLocation>
    <subcellularLocation>
        <location evidence="2">Host nucleus</location>
    </subcellularLocation>
</comment>
<reference evidence="9" key="2">
    <citation type="submission" date="2014-06" db="EMBL/GenBank/DDBJ databases">
        <authorList>
            <person name="Jiang W.-M."/>
            <person name="Wang S.-C."/>
            <person name="Peng C."/>
            <person name="Chen J.-M."/>
        </authorList>
    </citation>
    <scope>NUCLEOTIDE SEQUENCE</scope>
    <source>
        <strain evidence="9">D/bovine/Shandong/Y217/2014</strain>
    </source>
</reference>